<dbReference type="RefSeq" id="WP_058739633.1">
    <property type="nucleotide sequence ID" value="NZ_CP011266.1"/>
</dbReference>
<keyword evidence="3" id="KW-0472">Membrane</keyword>
<dbReference type="KEGG" id="mmil:sm9_1629"/>
<dbReference type="InterPro" id="IPR019734">
    <property type="entry name" value="TPR_rpt"/>
</dbReference>
<reference evidence="4 5" key="1">
    <citation type="submission" date="2015-04" db="EMBL/GenBank/DDBJ databases">
        <title>The complete genome sequence of the rumen methanogen Methanobrevibacter millerae SM9.</title>
        <authorList>
            <person name="Leahy S.C."/>
            <person name="Kelly W.J."/>
            <person name="Pacheco D.M."/>
            <person name="Li D."/>
            <person name="Altermann E."/>
            <person name="Attwood G.T."/>
        </authorList>
    </citation>
    <scope>NUCLEOTIDE SEQUENCE [LARGE SCALE GENOMIC DNA]</scope>
    <source>
        <strain evidence="4 5">SM9</strain>
    </source>
</reference>
<evidence type="ECO:0000256" key="3">
    <source>
        <dbReference type="SAM" id="Phobius"/>
    </source>
</evidence>
<feature type="transmembrane region" description="Helical" evidence="3">
    <location>
        <begin position="309"/>
        <end position="328"/>
    </location>
</feature>
<dbReference type="AlphaFoldDB" id="A0A0U3CYM5"/>
<gene>
    <name evidence="4" type="ORF">sm9_1629</name>
</gene>
<evidence type="ECO:0000256" key="2">
    <source>
        <dbReference type="ARBA" id="ARBA00022803"/>
    </source>
</evidence>
<keyword evidence="2" id="KW-0802">TPR repeat</keyword>
<keyword evidence="3" id="KW-0812">Transmembrane</keyword>
<accession>A0A0U3CYM5</accession>
<dbReference type="Gene3D" id="1.25.40.10">
    <property type="entry name" value="Tetratricopeptide repeat domain"/>
    <property type="match status" value="1"/>
</dbReference>
<dbReference type="SUPFAM" id="SSF48452">
    <property type="entry name" value="TPR-like"/>
    <property type="match status" value="1"/>
</dbReference>
<evidence type="ECO:0000313" key="5">
    <source>
        <dbReference type="Proteomes" id="UP000067738"/>
    </source>
</evidence>
<dbReference type="SMART" id="SM00028">
    <property type="entry name" value="TPR"/>
    <property type="match status" value="3"/>
</dbReference>
<evidence type="ECO:0000313" key="4">
    <source>
        <dbReference type="EMBL" id="ALT69396.1"/>
    </source>
</evidence>
<protein>
    <submittedName>
        <fullName evidence="4">TPR repeat-containing protein</fullName>
    </submittedName>
</protein>
<organism evidence="4 5">
    <name type="scientific">Methanobrevibacter millerae</name>
    <dbReference type="NCBI Taxonomy" id="230361"/>
    <lineage>
        <taxon>Archaea</taxon>
        <taxon>Methanobacteriati</taxon>
        <taxon>Methanobacteriota</taxon>
        <taxon>Methanomada group</taxon>
        <taxon>Methanobacteria</taxon>
        <taxon>Methanobacteriales</taxon>
        <taxon>Methanobacteriaceae</taxon>
        <taxon>Methanobrevibacter</taxon>
    </lineage>
</organism>
<dbReference type="PANTHER" id="PTHR44943">
    <property type="entry name" value="CELLULOSE SYNTHASE OPERON PROTEIN C"/>
    <property type="match status" value="1"/>
</dbReference>
<dbReference type="InterPro" id="IPR011990">
    <property type="entry name" value="TPR-like_helical_dom_sf"/>
</dbReference>
<dbReference type="PATRIC" id="fig|230361.4.peg.1688"/>
<dbReference type="Proteomes" id="UP000067738">
    <property type="component" value="Chromosome"/>
</dbReference>
<keyword evidence="1" id="KW-0677">Repeat</keyword>
<dbReference type="GeneID" id="26736570"/>
<dbReference type="PANTHER" id="PTHR44943:SF4">
    <property type="entry name" value="TPR REPEAT-CONTAINING PROTEIN MJ0798"/>
    <property type="match status" value="1"/>
</dbReference>
<dbReference type="OrthoDB" id="115601at2157"/>
<name>A0A0U3CYM5_9EURY</name>
<dbReference type="EMBL" id="CP011266">
    <property type="protein sequence ID" value="ALT69396.1"/>
    <property type="molecule type" value="Genomic_DNA"/>
</dbReference>
<keyword evidence="5" id="KW-1185">Reference proteome</keyword>
<keyword evidence="3" id="KW-1133">Transmembrane helix</keyword>
<sequence>MSDAVEQAKLYIQDENYKEALKIAKKRHSKDDIEEYMTILDLLIDEDYLLALEEKGMYYQYYDETHDNGDYGEKYFDEYLKKQPRSINALCDKAMSRFNKNKVDEALEYMDKAEEKYKSYSPIEKPRISKKEIKMSKIELLIQAKRYEEALTNLNNYENTYGGDTKSDLYKGQMLQKNGENNKALEYLERSLQNEDTVIGYNSKADALYELGEYKEALKNYNHCIEYESKIDDLELLTNFNYKSAFCCVKLKDESEAIKYLNKTINMLNKHGRLPKDLEQIYQKCSFEKERIMKTGEVKDREFRKTRFFSARTSIIILIIILIMYVILKMNGY</sequence>
<dbReference type="InterPro" id="IPR051685">
    <property type="entry name" value="Ycf3/AcsC/BcsC/TPR_MFPF"/>
</dbReference>
<proteinExistence type="predicted"/>
<evidence type="ECO:0000256" key="1">
    <source>
        <dbReference type="ARBA" id="ARBA00022737"/>
    </source>
</evidence>
<dbReference type="Pfam" id="PF13181">
    <property type="entry name" value="TPR_8"/>
    <property type="match status" value="1"/>
</dbReference>